<organism evidence="1 3">
    <name type="scientific">Araneus ventricosus</name>
    <name type="common">Orbweaver spider</name>
    <name type="synonym">Epeira ventricosa</name>
    <dbReference type="NCBI Taxonomy" id="182803"/>
    <lineage>
        <taxon>Eukaryota</taxon>
        <taxon>Metazoa</taxon>
        <taxon>Ecdysozoa</taxon>
        <taxon>Arthropoda</taxon>
        <taxon>Chelicerata</taxon>
        <taxon>Arachnida</taxon>
        <taxon>Araneae</taxon>
        <taxon>Araneomorphae</taxon>
        <taxon>Entelegynae</taxon>
        <taxon>Araneoidea</taxon>
        <taxon>Araneidae</taxon>
        <taxon>Araneus</taxon>
    </lineage>
</organism>
<dbReference type="EMBL" id="BGPR01013896">
    <property type="protein sequence ID" value="GBN62717.1"/>
    <property type="molecule type" value="Genomic_DNA"/>
</dbReference>
<evidence type="ECO:0000313" key="2">
    <source>
        <dbReference type="EMBL" id="GBN62717.1"/>
    </source>
</evidence>
<accession>A0A4Y2QHF8</accession>
<protein>
    <submittedName>
        <fullName evidence="1">Uncharacterized protein</fullName>
    </submittedName>
</protein>
<dbReference type="AlphaFoldDB" id="A0A4Y2QHF8"/>
<name>A0A4Y2QHF8_ARAVE</name>
<evidence type="ECO:0000313" key="1">
    <source>
        <dbReference type="EMBL" id="GBN62706.1"/>
    </source>
</evidence>
<sequence>MPAALNCKKKVKSIKNMPEYCGNCGKGLLPMYYKFRRKVISVLESNKSHGITESDLAKQLINYRGQGSKHFTLKSVLEYLTAKGEIRKFGEKFFREPFEEWNNPEDNPSTTINKMILCFFEDNRKGLLGDIKSHVVALDPPLIGMINLSRCLEKLVKKKVIKQNGNVYSL</sequence>
<proteinExistence type="predicted"/>
<dbReference type="Proteomes" id="UP000499080">
    <property type="component" value="Unassembled WGS sequence"/>
</dbReference>
<evidence type="ECO:0000313" key="3">
    <source>
        <dbReference type="Proteomes" id="UP000499080"/>
    </source>
</evidence>
<comment type="caution">
    <text evidence="1">The sequence shown here is derived from an EMBL/GenBank/DDBJ whole genome shotgun (WGS) entry which is preliminary data.</text>
</comment>
<keyword evidence="3" id="KW-1185">Reference proteome</keyword>
<gene>
    <name evidence="1" type="ORF">AVEN_147200_1</name>
    <name evidence="2" type="ORF">AVEN_14869_1</name>
</gene>
<dbReference type="EMBL" id="BGPR01013894">
    <property type="protein sequence ID" value="GBN62706.1"/>
    <property type="molecule type" value="Genomic_DNA"/>
</dbReference>
<reference evidence="1 3" key="1">
    <citation type="journal article" date="2019" name="Sci. Rep.">
        <title>Orb-weaving spider Araneus ventricosus genome elucidates the spidroin gene catalogue.</title>
        <authorList>
            <person name="Kono N."/>
            <person name="Nakamura H."/>
            <person name="Ohtoshi R."/>
            <person name="Moran D.A.P."/>
            <person name="Shinohara A."/>
            <person name="Yoshida Y."/>
            <person name="Fujiwara M."/>
            <person name="Mori M."/>
            <person name="Tomita M."/>
            <person name="Arakawa K."/>
        </authorList>
    </citation>
    <scope>NUCLEOTIDE SEQUENCE [LARGE SCALE GENOMIC DNA]</scope>
</reference>